<dbReference type="GO" id="GO:0140825">
    <property type="term" value="F:lactoperoxidase activity"/>
    <property type="evidence" value="ECO:0007669"/>
    <property type="project" value="UniProtKB-EC"/>
</dbReference>
<name>A0A2T7ENS9_9POAL</name>
<feature type="domain" description="Plant heme peroxidase family profile" evidence="12">
    <location>
        <begin position="17"/>
        <end position="137"/>
    </location>
</feature>
<evidence type="ECO:0000256" key="4">
    <source>
        <dbReference type="ARBA" id="ARBA00004613"/>
    </source>
</evidence>
<keyword evidence="10" id="KW-0408">Iron</keyword>
<dbReference type="Proteomes" id="UP000244336">
    <property type="component" value="Chromosome 2"/>
</dbReference>
<keyword evidence="7" id="KW-0479">Metal-binding</keyword>
<dbReference type="GO" id="GO:0042744">
    <property type="term" value="P:hydrogen peroxide catabolic process"/>
    <property type="evidence" value="ECO:0007669"/>
    <property type="project" value="UniProtKB-KW"/>
</dbReference>
<evidence type="ECO:0000256" key="2">
    <source>
        <dbReference type="ARBA" id="ARBA00001913"/>
    </source>
</evidence>
<keyword evidence="5" id="KW-0575">Peroxidase</keyword>
<comment type="cofactor">
    <cofactor evidence="3">
        <name>heme b</name>
        <dbReference type="ChEBI" id="CHEBI:60344"/>
    </cofactor>
</comment>
<protein>
    <recommendedName>
        <fullName evidence="12">Plant heme peroxidase family profile domain-containing protein</fullName>
    </recommendedName>
</protein>
<sequence length="137" mass="14949">MRRLLWQWRTRAMVSQVAVVRMSAQDTLFRHCGTASRGAVGVRDAAAGGVPGERRPEGRHVHGPGKAGDLRHQYFRNLQAGKGLLALDQVLYTDPRFRSRPTVDAWAQSGAAFNRAFVTATGRVGVKTAAHGNICRA</sequence>
<dbReference type="PANTHER" id="PTHR31517:SF3">
    <property type="entry name" value="PEROXIDASE"/>
    <property type="match status" value="1"/>
</dbReference>
<evidence type="ECO:0000256" key="7">
    <source>
        <dbReference type="ARBA" id="ARBA00022723"/>
    </source>
</evidence>
<dbReference type="AlphaFoldDB" id="A0A2T7ENS9"/>
<dbReference type="InterPro" id="IPR000823">
    <property type="entry name" value="Peroxidase_pln"/>
</dbReference>
<comment type="subcellular location">
    <subcellularLocation>
        <location evidence="4">Secreted</location>
    </subcellularLocation>
</comment>
<evidence type="ECO:0000256" key="5">
    <source>
        <dbReference type="ARBA" id="ARBA00022559"/>
    </source>
</evidence>
<keyword evidence="8" id="KW-0106">Calcium</keyword>
<reference evidence="13 14" key="1">
    <citation type="submission" date="2018-04" db="EMBL/GenBank/DDBJ databases">
        <title>WGS assembly of Panicum hallii var. hallii HAL2.</title>
        <authorList>
            <person name="Lovell J."/>
            <person name="Jenkins J."/>
            <person name="Lowry D."/>
            <person name="Mamidi S."/>
            <person name="Sreedasyam A."/>
            <person name="Weng X."/>
            <person name="Barry K."/>
            <person name="Bonette J."/>
            <person name="Campitelli B."/>
            <person name="Daum C."/>
            <person name="Gordon S."/>
            <person name="Gould B."/>
            <person name="Lipzen A."/>
            <person name="MacQueen A."/>
            <person name="Palacio-Mejia J."/>
            <person name="Plott C."/>
            <person name="Shakirov E."/>
            <person name="Shu S."/>
            <person name="Yoshinaga Y."/>
            <person name="Zane M."/>
            <person name="Rokhsar D."/>
            <person name="Grimwood J."/>
            <person name="Schmutz J."/>
            <person name="Juenger T."/>
        </authorList>
    </citation>
    <scope>NUCLEOTIDE SEQUENCE [LARGE SCALE GENOMIC DNA]</scope>
    <source>
        <strain evidence="14">cv. HAL2</strain>
    </source>
</reference>
<dbReference type="InterPro" id="IPR002016">
    <property type="entry name" value="Haem_peroxidase"/>
</dbReference>
<evidence type="ECO:0000313" key="13">
    <source>
        <dbReference type="EMBL" id="PUZ69483.1"/>
    </source>
</evidence>
<accession>A0A2T7ENS9</accession>
<evidence type="ECO:0000256" key="6">
    <source>
        <dbReference type="ARBA" id="ARBA00022617"/>
    </source>
</evidence>
<dbReference type="Gramene" id="PUZ69483">
    <property type="protein sequence ID" value="PUZ69483"/>
    <property type="gene ID" value="GQ55_2G112300"/>
</dbReference>
<evidence type="ECO:0000256" key="10">
    <source>
        <dbReference type="ARBA" id="ARBA00023004"/>
    </source>
</evidence>
<dbReference type="PANTHER" id="PTHR31517">
    <property type="match status" value="1"/>
</dbReference>
<evidence type="ECO:0000259" key="12">
    <source>
        <dbReference type="PROSITE" id="PS50873"/>
    </source>
</evidence>
<keyword evidence="11" id="KW-0376">Hydrogen peroxide</keyword>
<dbReference type="InterPro" id="IPR010255">
    <property type="entry name" value="Haem_peroxidase_sf"/>
</dbReference>
<proteinExistence type="predicted"/>
<comment type="catalytic activity">
    <reaction evidence="1">
        <text>2 a phenolic donor + H2O2 = 2 a phenolic radical donor + 2 H2O</text>
        <dbReference type="Rhea" id="RHEA:56136"/>
        <dbReference type="ChEBI" id="CHEBI:15377"/>
        <dbReference type="ChEBI" id="CHEBI:16240"/>
        <dbReference type="ChEBI" id="CHEBI:139520"/>
        <dbReference type="ChEBI" id="CHEBI:139521"/>
        <dbReference type="EC" id="1.11.1.7"/>
    </reaction>
</comment>
<dbReference type="STRING" id="1504633.A0A2T7ENS9"/>
<evidence type="ECO:0000256" key="9">
    <source>
        <dbReference type="ARBA" id="ARBA00023002"/>
    </source>
</evidence>
<evidence type="ECO:0000256" key="3">
    <source>
        <dbReference type="ARBA" id="ARBA00001970"/>
    </source>
</evidence>
<dbReference type="GO" id="GO:0005576">
    <property type="term" value="C:extracellular region"/>
    <property type="evidence" value="ECO:0007669"/>
    <property type="project" value="UniProtKB-SubCell"/>
</dbReference>
<dbReference type="SUPFAM" id="SSF48113">
    <property type="entry name" value="Heme-dependent peroxidases"/>
    <property type="match status" value="1"/>
</dbReference>
<evidence type="ECO:0000256" key="8">
    <source>
        <dbReference type="ARBA" id="ARBA00022837"/>
    </source>
</evidence>
<evidence type="ECO:0000313" key="14">
    <source>
        <dbReference type="Proteomes" id="UP000244336"/>
    </source>
</evidence>
<evidence type="ECO:0000256" key="11">
    <source>
        <dbReference type="ARBA" id="ARBA00023324"/>
    </source>
</evidence>
<dbReference type="Gene3D" id="1.10.420.10">
    <property type="entry name" value="Peroxidase, domain 2"/>
    <property type="match status" value="1"/>
</dbReference>
<dbReference type="EMBL" id="CM009750">
    <property type="protein sequence ID" value="PUZ69483.1"/>
    <property type="molecule type" value="Genomic_DNA"/>
</dbReference>
<dbReference type="OrthoDB" id="2113341at2759"/>
<evidence type="ECO:0000256" key="1">
    <source>
        <dbReference type="ARBA" id="ARBA00000189"/>
    </source>
</evidence>
<dbReference type="GO" id="GO:0046872">
    <property type="term" value="F:metal ion binding"/>
    <property type="evidence" value="ECO:0007669"/>
    <property type="project" value="UniProtKB-KW"/>
</dbReference>
<gene>
    <name evidence="13" type="ORF">GQ55_2G112300</name>
</gene>
<keyword evidence="9" id="KW-0560">Oxidoreductase</keyword>
<dbReference type="PROSITE" id="PS50873">
    <property type="entry name" value="PEROXIDASE_4"/>
    <property type="match status" value="1"/>
</dbReference>
<keyword evidence="14" id="KW-1185">Reference proteome</keyword>
<keyword evidence="6" id="KW-0349">Heme</keyword>
<dbReference type="GO" id="GO:0006979">
    <property type="term" value="P:response to oxidative stress"/>
    <property type="evidence" value="ECO:0007669"/>
    <property type="project" value="InterPro"/>
</dbReference>
<dbReference type="GO" id="GO:0020037">
    <property type="term" value="F:heme binding"/>
    <property type="evidence" value="ECO:0007669"/>
    <property type="project" value="InterPro"/>
</dbReference>
<comment type="cofactor">
    <cofactor evidence="2">
        <name>Ca(2+)</name>
        <dbReference type="ChEBI" id="CHEBI:29108"/>
    </cofactor>
</comment>
<organism evidence="13 14">
    <name type="scientific">Panicum hallii var. hallii</name>
    <dbReference type="NCBI Taxonomy" id="1504633"/>
    <lineage>
        <taxon>Eukaryota</taxon>
        <taxon>Viridiplantae</taxon>
        <taxon>Streptophyta</taxon>
        <taxon>Embryophyta</taxon>
        <taxon>Tracheophyta</taxon>
        <taxon>Spermatophyta</taxon>
        <taxon>Magnoliopsida</taxon>
        <taxon>Liliopsida</taxon>
        <taxon>Poales</taxon>
        <taxon>Poaceae</taxon>
        <taxon>PACMAD clade</taxon>
        <taxon>Panicoideae</taxon>
        <taxon>Panicodae</taxon>
        <taxon>Paniceae</taxon>
        <taxon>Panicinae</taxon>
        <taxon>Panicum</taxon>
        <taxon>Panicum sect. Panicum</taxon>
    </lineage>
</organism>